<evidence type="ECO:0000256" key="1">
    <source>
        <dbReference type="SAM" id="SignalP"/>
    </source>
</evidence>
<keyword evidence="1" id="KW-0732">Signal</keyword>
<evidence type="ECO:0000313" key="2">
    <source>
        <dbReference type="EMBL" id="EGG04111.1"/>
    </source>
</evidence>
<dbReference type="VEuPathDB" id="FungiDB:MELLADRAFT_123561"/>
<feature type="chain" id="PRO_5003321039" evidence="1">
    <location>
        <begin position="21"/>
        <end position="133"/>
    </location>
</feature>
<proteinExistence type="predicted"/>
<dbReference type="GeneID" id="18926403"/>
<dbReference type="EMBL" id="GL883120">
    <property type="protein sequence ID" value="EGG04111.1"/>
    <property type="molecule type" value="Genomic_DNA"/>
</dbReference>
<dbReference type="KEGG" id="mlr:MELLADRAFT_123561"/>
<name>F4RU46_MELLP</name>
<organism evidence="3">
    <name type="scientific">Melampsora larici-populina (strain 98AG31 / pathotype 3-4-7)</name>
    <name type="common">Poplar leaf rust fungus</name>
    <dbReference type="NCBI Taxonomy" id="747676"/>
    <lineage>
        <taxon>Eukaryota</taxon>
        <taxon>Fungi</taxon>
        <taxon>Dikarya</taxon>
        <taxon>Basidiomycota</taxon>
        <taxon>Pucciniomycotina</taxon>
        <taxon>Pucciniomycetes</taxon>
        <taxon>Pucciniales</taxon>
        <taxon>Melampsoraceae</taxon>
        <taxon>Melampsora</taxon>
    </lineage>
</organism>
<dbReference type="RefSeq" id="XP_007412572.1">
    <property type="nucleotide sequence ID" value="XM_007412510.1"/>
</dbReference>
<sequence length="133" mass="14085">MTALIKTLFLIAALTYGVASTTVAAPSCQAYHSVDAGECRSALASYQTDNEGLIIQNQTSSQKSCFGCLIKFETSLGDNLRFSAEGAEEALVLIMNECNEGYGSVTIPELLVPGRRIVPTVLSVEEGSGEICN</sequence>
<feature type="signal peptide" evidence="1">
    <location>
        <begin position="1"/>
        <end position="20"/>
    </location>
</feature>
<keyword evidence="3" id="KW-1185">Reference proteome</keyword>
<gene>
    <name evidence="2" type="ORF">MELLADRAFT_123561</name>
</gene>
<reference evidence="3" key="1">
    <citation type="journal article" date="2011" name="Proc. Natl. Acad. Sci. U.S.A.">
        <title>Obligate biotrophy features unraveled by the genomic analysis of rust fungi.</title>
        <authorList>
            <person name="Duplessis S."/>
            <person name="Cuomo C.A."/>
            <person name="Lin Y.-C."/>
            <person name="Aerts A."/>
            <person name="Tisserant E."/>
            <person name="Veneault-Fourrey C."/>
            <person name="Joly D.L."/>
            <person name="Hacquard S."/>
            <person name="Amselem J."/>
            <person name="Cantarel B.L."/>
            <person name="Chiu R."/>
            <person name="Coutinho P.M."/>
            <person name="Feau N."/>
            <person name="Field M."/>
            <person name="Frey P."/>
            <person name="Gelhaye E."/>
            <person name="Goldberg J."/>
            <person name="Grabherr M.G."/>
            <person name="Kodira C.D."/>
            <person name="Kohler A."/>
            <person name="Kuees U."/>
            <person name="Lindquist E.A."/>
            <person name="Lucas S.M."/>
            <person name="Mago R."/>
            <person name="Mauceli E."/>
            <person name="Morin E."/>
            <person name="Murat C."/>
            <person name="Pangilinan J.L."/>
            <person name="Park R."/>
            <person name="Pearson M."/>
            <person name="Quesneville H."/>
            <person name="Rouhier N."/>
            <person name="Sakthikumar S."/>
            <person name="Salamov A.A."/>
            <person name="Schmutz J."/>
            <person name="Selles B."/>
            <person name="Shapiro H."/>
            <person name="Tanguay P."/>
            <person name="Tuskan G.A."/>
            <person name="Henrissat B."/>
            <person name="Van de Peer Y."/>
            <person name="Rouze P."/>
            <person name="Ellis J.G."/>
            <person name="Dodds P.N."/>
            <person name="Schein J.E."/>
            <person name="Zhong S."/>
            <person name="Hamelin R.C."/>
            <person name="Grigoriev I.V."/>
            <person name="Szabo L.J."/>
            <person name="Martin F."/>
        </authorList>
    </citation>
    <scope>NUCLEOTIDE SEQUENCE [LARGE SCALE GENOMIC DNA]</scope>
    <source>
        <strain evidence="3">98AG31 / pathotype 3-4-7</strain>
    </source>
</reference>
<evidence type="ECO:0000313" key="3">
    <source>
        <dbReference type="Proteomes" id="UP000001072"/>
    </source>
</evidence>
<dbReference type="HOGENOM" id="CLU_1759212_0_0_1"/>
<dbReference type="InParanoid" id="F4RU46"/>
<accession>F4RU46</accession>
<dbReference type="Proteomes" id="UP000001072">
    <property type="component" value="Unassembled WGS sequence"/>
</dbReference>
<protein>
    <submittedName>
        <fullName evidence="2">Secreted protein</fullName>
    </submittedName>
</protein>
<dbReference type="AlphaFoldDB" id="F4RU46"/>